<dbReference type="Pfam" id="PF22995">
    <property type="entry name" value="C2CH-3rd_BIRD-IDD"/>
    <property type="match status" value="1"/>
</dbReference>
<keyword evidence="5" id="KW-0805">Transcription regulation</keyword>
<dbReference type="GO" id="GO:0005634">
    <property type="term" value="C:nucleus"/>
    <property type="evidence" value="ECO:0007669"/>
    <property type="project" value="TreeGrafter"/>
</dbReference>
<feature type="domain" description="BIRD-IDD transcription factor second C2H2 zinc finger" evidence="9">
    <location>
        <begin position="114"/>
        <end position="148"/>
    </location>
</feature>
<proteinExistence type="predicted"/>
<dbReference type="InterPro" id="IPR031140">
    <property type="entry name" value="IDD1-16"/>
</dbReference>
<feature type="region of interest" description="Disordered" evidence="7">
    <location>
        <begin position="271"/>
        <end position="290"/>
    </location>
</feature>
<evidence type="ECO:0000256" key="4">
    <source>
        <dbReference type="ARBA" id="ARBA00022833"/>
    </source>
</evidence>
<reference evidence="10" key="1">
    <citation type="journal article" date="2023" name="Plant J.">
        <title>The genome of the king protea, Protea cynaroides.</title>
        <authorList>
            <person name="Chang J."/>
            <person name="Duong T.A."/>
            <person name="Schoeman C."/>
            <person name="Ma X."/>
            <person name="Roodt D."/>
            <person name="Barker N."/>
            <person name="Li Z."/>
            <person name="Van de Peer Y."/>
            <person name="Mizrachi E."/>
        </authorList>
    </citation>
    <scope>NUCLEOTIDE SEQUENCE</scope>
    <source>
        <tissue evidence="10">Young leaves</tissue>
    </source>
</reference>
<gene>
    <name evidence="10" type="ORF">NE237_020577</name>
</gene>
<evidence type="ECO:0000256" key="7">
    <source>
        <dbReference type="SAM" id="MobiDB-lite"/>
    </source>
</evidence>
<evidence type="ECO:0000259" key="9">
    <source>
        <dbReference type="Pfam" id="PF22996"/>
    </source>
</evidence>
<dbReference type="Proteomes" id="UP001141806">
    <property type="component" value="Unassembled WGS sequence"/>
</dbReference>
<evidence type="ECO:0000256" key="5">
    <source>
        <dbReference type="ARBA" id="ARBA00023015"/>
    </source>
</evidence>
<keyword evidence="2" id="KW-0677">Repeat</keyword>
<dbReference type="GO" id="GO:0003700">
    <property type="term" value="F:DNA-binding transcription factor activity"/>
    <property type="evidence" value="ECO:0007669"/>
    <property type="project" value="TreeGrafter"/>
</dbReference>
<evidence type="ECO:0000256" key="3">
    <source>
        <dbReference type="ARBA" id="ARBA00022771"/>
    </source>
</evidence>
<dbReference type="EMBL" id="JAMYWD010000009">
    <property type="protein sequence ID" value="KAJ4960667.1"/>
    <property type="molecule type" value="Genomic_DNA"/>
</dbReference>
<dbReference type="AlphaFoldDB" id="A0A9Q0H6D2"/>
<accession>A0A9Q0H6D2</accession>
<keyword evidence="3" id="KW-0863">Zinc-finger</keyword>
<dbReference type="GO" id="GO:0008270">
    <property type="term" value="F:zinc ion binding"/>
    <property type="evidence" value="ECO:0007669"/>
    <property type="project" value="UniProtKB-KW"/>
</dbReference>
<dbReference type="PANTHER" id="PTHR10593:SF10">
    <property type="entry name" value="OS08G0467100 PROTEIN"/>
    <property type="match status" value="1"/>
</dbReference>
<evidence type="ECO:0000313" key="10">
    <source>
        <dbReference type="EMBL" id="KAJ4960667.1"/>
    </source>
</evidence>
<feature type="compositionally biased region" description="Basic residues" evidence="7">
    <location>
        <begin position="12"/>
        <end position="27"/>
    </location>
</feature>
<feature type="compositionally biased region" description="Low complexity" evidence="7">
    <location>
        <begin position="30"/>
        <end position="51"/>
    </location>
</feature>
<feature type="domain" description="BIRD-IDD transcription factor third C2HC zinc finger" evidence="8">
    <location>
        <begin position="153"/>
        <end position="177"/>
    </location>
</feature>
<organism evidence="10 11">
    <name type="scientific">Protea cynaroides</name>
    <dbReference type="NCBI Taxonomy" id="273540"/>
    <lineage>
        <taxon>Eukaryota</taxon>
        <taxon>Viridiplantae</taxon>
        <taxon>Streptophyta</taxon>
        <taxon>Embryophyta</taxon>
        <taxon>Tracheophyta</taxon>
        <taxon>Spermatophyta</taxon>
        <taxon>Magnoliopsida</taxon>
        <taxon>Proteales</taxon>
        <taxon>Proteaceae</taxon>
        <taxon>Protea</taxon>
    </lineage>
</organism>
<evidence type="ECO:0000256" key="2">
    <source>
        <dbReference type="ARBA" id="ARBA00022737"/>
    </source>
</evidence>
<evidence type="ECO:0000256" key="1">
    <source>
        <dbReference type="ARBA" id="ARBA00022723"/>
    </source>
</evidence>
<dbReference type="PANTHER" id="PTHR10593">
    <property type="entry name" value="SERINE/THREONINE-PROTEIN KINASE RIO"/>
    <property type="match status" value="1"/>
</dbReference>
<dbReference type="OrthoDB" id="6354171at2759"/>
<sequence length="360" mass="40336">MLLLIIPNLKKKGETKRRKRKKDRKGKLTCNNNNSSPCVPSSSEPLSCLENGNNSSNRKRRPAGTRSNPNWLLFNNSVGSSGMWATQLTTKTFRCRRRHEVPWKLLKRETLEVRKRMFVCPEPSWLHHDPCHALGVLVGIKKHFRRKHSNHKQWVCDKCSEGYAVQSDYIAHLKTCGTRGHSCGIKIITFRPVDLESFIEHQDACNAAAWSALTLRKQAAKPVFLRTEPNNLELQLLPSSNPLSNNTDALVTPNSEENQVIQLQLSIGSCDHSENNESNQTGSSKDVDEPGGIWQQAQILKEQATTQINSNILQITCQACKQQLQITNLVVPPDENSLAVSYMSSAIAEGEGEDPSSQHL</sequence>
<evidence type="ECO:0000259" key="8">
    <source>
        <dbReference type="Pfam" id="PF22995"/>
    </source>
</evidence>
<dbReference type="InterPro" id="IPR055186">
    <property type="entry name" value="C2H2-2nd_BIRD-IDD"/>
</dbReference>
<evidence type="ECO:0000313" key="11">
    <source>
        <dbReference type="Proteomes" id="UP001141806"/>
    </source>
</evidence>
<keyword evidence="4" id="KW-0862">Zinc</keyword>
<feature type="region of interest" description="Disordered" evidence="7">
    <location>
        <begin position="12"/>
        <end position="69"/>
    </location>
</feature>
<evidence type="ECO:0000256" key="6">
    <source>
        <dbReference type="ARBA" id="ARBA00023163"/>
    </source>
</evidence>
<comment type="caution">
    <text evidence="10">The sequence shown here is derived from an EMBL/GenBank/DDBJ whole genome shotgun (WGS) entry which is preliminary data.</text>
</comment>
<protein>
    <recommendedName>
        <fullName evidence="12">C2H2-type domain-containing protein</fullName>
    </recommendedName>
</protein>
<keyword evidence="1" id="KW-0479">Metal-binding</keyword>
<dbReference type="Pfam" id="PF22996">
    <property type="entry name" value="C2H2-2nd_BIRD-IDD"/>
    <property type="match status" value="1"/>
</dbReference>
<dbReference type="InterPro" id="IPR055187">
    <property type="entry name" value="C2CH-3rd_BIRD-IDD"/>
</dbReference>
<evidence type="ECO:0008006" key="12">
    <source>
        <dbReference type="Google" id="ProtNLM"/>
    </source>
</evidence>
<keyword evidence="11" id="KW-1185">Reference proteome</keyword>
<name>A0A9Q0H6D2_9MAGN</name>
<keyword evidence="6" id="KW-0804">Transcription</keyword>